<sequence>MSQTYFVILQHSEREGCQIGNAKLEHSLLAYHFKDPFVDVGGKKCPNNDCNVSYTFVLSESEYERLSATVCKQTNANAIHCRSIRHMFKAVCEPSTEQIGLQTFPDVFSKTISTQTNQASYVCAATQWEKTEMENTSIRQEPTEMVKENKDLMDKEESEDSERSDYMDSSDCSRYPEDSSDCSDHSNIRPECSEASKEKSKDDEQAVKEAPITPRTPFSRMSIFDTNSNSLKREFQTPSSKSADSSISEEGNSVLPIKRTKPDSLSLYDCYDCKKCGCMIPMFSEFQVYVHILEEHMNMKRYVCKSCGLRISTIQEALDHQKRHGPNSIKDEWNFDYVKRLDCVSRQTFPELFKNSLAVDYVDVKDSLNNEGMISVFPK</sequence>
<name>A0A8S1FDG3_9PELO</name>
<evidence type="ECO:0000259" key="2">
    <source>
        <dbReference type="PROSITE" id="PS00028"/>
    </source>
</evidence>
<organism evidence="3 4">
    <name type="scientific">Caenorhabditis bovis</name>
    <dbReference type="NCBI Taxonomy" id="2654633"/>
    <lineage>
        <taxon>Eukaryota</taxon>
        <taxon>Metazoa</taxon>
        <taxon>Ecdysozoa</taxon>
        <taxon>Nematoda</taxon>
        <taxon>Chromadorea</taxon>
        <taxon>Rhabditida</taxon>
        <taxon>Rhabditina</taxon>
        <taxon>Rhabditomorpha</taxon>
        <taxon>Rhabditoidea</taxon>
        <taxon>Rhabditidae</taxon>
        <taxon>Peloderinae</taxon>
        <taxon>Caenorhabditis</taxon>
    </lineage>
</organism>
<reference evidence="3 4" key="1">
    <citation type="submission" date="2020-04" db="EMBL/GenBank/DDBJ databases">
        <authorList>
            <person name="Laetsch R D."/>
            <person name="Stevens L."/>
            <person name="Kumar S."/>
            <person name="Blaxter L. M."/>
        </authorList>
    </citation>
    <scope>NUCLEOTIDE SEQUENCE [LARGE SCALE GENOMIC DNA]</scope>
</reference>
<protein>
    <recommendedName>
        <fullName evidence="2">C2H2-type domain-containing protein</fullName>
    </recommendedName>
</protein>
<dbReference type="PROSITE" id="PS00028">
    <property type="entry name" value="ZINC_FINGER_C2H2_1"/>
    <property type="match status" value="1"/>
</dbReference>
<proteinExistence type="predicted"/>
<evidence type="ECO:0000256" key="1">
    <source>
        <dbReference type="SAM" id="MobiDB-lite"/>
    </source>
</evidence>
<feature type="compositionally biased region" description="Basic and acidic residues" evidence="1">
    <location>
        <begin position="174"/>
        <end position="207"/>
    </location>
</feature>
<comment type="caution">
    <text evidence="3">The sequence shown here is derived from an EMBL/GenBank/DDBJ whole genome shotgun (WGS) entry which is preliminary data.</text>
</comment>
<dbReference type="InterPro" id="IPR013087">
    <property type="entry name" value="Znf_C2H2_type"/>
</dbReference>
<accession>A0A8S1FDG3</accession>
<dbReference type="AlphaFoldDB" id="A0A8S1FDG3"/>
<dbReference type="EMBL" id="CADEPM010000011">
    <property type="protein sequence ID" value="CAB3410587.1"/>
    <property type="molecule type" value="Genomic_DNA"/>
</dbReference>
<feature type="compositionally biased region" description="Basic and acidic residues" evidence="1">
    <location>
        <begin position="141"/>
        <end position="166"/>
    </location>
</feature>
<dbReference type="OrthoDB" id="5819490at2759"/>
<evidence type="ECO:0000313" key="4">
    <source>
        <dbReference type="Proteomes" id="UP000494206"/>
    </source>
</evidence>
<feature type="region of interest" description="Disordered" evidence="1">
    <location>
        <begin position="132"/>
        <end position="255"/>
    </location>
</feature>
<gene>
    <name evidence="3" type="ORF">CBOVIS_LOCUS12094</name>
</gene>
<feature type="compositionally biased region" description="Low complexity" evidence="1">
    <location>
        <begin position="239"/>
        <end position="248"/>
    </location>
</feature>
<keyword evidence="4" id="KW-1185">Reference proteome</keyword>
<feature type="domain" description="C2H2-type" evidence="2">
    <location>
        <begin position="304"/>
        <end position="324"/>
    </location>
</feature>
<evidence type="ECO:0000313" key="3">
    <source>
        <dbReference type="EMBL" id="CAB3410587.1"/>
    </source>
</evidence>
<dbReference type="Proteomes" id="UP000494206">
    <property type="component" value="Unassembled WGS sequence"/>
</dbReference>